<sequence>MINFKEALGASSEADDDILTFYIPTKNANGGDVVYQPWVSKAENLLCDLGGGATTLPPVSGSWKNPETNEIIKENIYMVYSFVSGDKIEEHVSAIKDFLHSMGRELDQGEIVVEISGRLYKIKQYT</sequence>
<dbReference type="EMBL" id="AP023326">
    <property type="protein sequence ID" value="BCI65864.1"/>
    <property type="molecule type" value="Genomic_DNA"/>
</dbReference>
<organism evidence="1 2">
    <name type="scientific">Acetobacter aceti</name>
    <dbReference type="NCBI Taxonomy" id="435"/>
    <lineage>
        <taxon>Bacteria</taxon>
        <taxon>Pseudomonadati</taxon>
        <taxon>Pseudomonadota</taxon>
        <taxon>Alphaproteobacteria</taxon>
        <taxon>Acetobacterales</taxon>
        <taxon>Acetobacteraceae</taxon>
        <taxon>Acetobacter</taxon>
        <taxon>Acetobacter subgen. Acetobacter</taxon>
    </lineage>
</organism>
<gene>
    <name evidence="1" type="ORF">AAJCM20276_04880</name>
</gene>
<name>A0A6S6PKU4_ACEAC</name>
<reference evidence="1 2" key="1">
    <citation type="submission" date="2020-07" db="EMBL/GenBank/DDBJ databases">
        <title>Complete Genome Sequence of an acetic acid bacterium, Acetobacter aceti JCM20276.</title>
        <authorList>
            <person name="Hirose Y."/>
            <person name="Mihara H."/>
        </authorList>
    </citation>
    <scope>NUCLEOTIDE SEQUENCE [LARGE SCALE GENOMIC DNA]</scope>
    <source>
        <strain evidence="1 2">JCM20276</strain>
    </source>
</reference>
<dbReference type="RefSeq" id="WP_185229981.1">
    <property type="nucleotide sequence ID" value="NZ_AP023326.1"/>
</dbReference>
<dbReference type="AlphaFoldDB" id="A0A6S6PKU4"/>
<protein>
    <submittedName>
        <fullName evidence="1">Uncharacterized protein</fullName>
    </submittedName>
</protein>
<dbReference type="Proteomes" id="UP000515220">
    <property type="component" value="Chromosome"/>
</dbReference>
<proteinExistence type="predicted"/>
<evidence type="ECO:0000313" key="2">
    <source>
        <dbReference type="Proteomes" id="UP000515220"/>
    </source>
</evidence>
<evidence type="ECO:0000313" key="1">
    <source>
        <dbReference type="EMBL" id="BCI65864.1"/>
    </source>
</evidence>
<accession>A0A6S6PKU4</accession>